<feature type="transmembrane region" description="Helical" evidence="1">
    <location>
        <begin position="98"/>
        <end position="123"/>
    </location>
</feature>
<dbReference type="EMBL" id="BAAADJ010000062">
    <property type="protein sequence ID" value="GAA0343356.1"/>
    <property type="molecule type" value="Genomic_DNA"/>
</dbReference>
<keyword evidence="1" id="KW-1133">Transmembrane helix</keyword>
<accession>A0ABP3GE59</accession>
<feature type="transmembrane region" description="Helical" evidence="1">
    <location>
        <begin position="67"/>
        <end position="86"/>
    </location>
</feature>
<evidence type="ECO:0000313" key="2">
    <source>
        <dbReference type="EMBL" id="GAA0343356.1"/>
    </source>
</evidence>
<evidence type="ECO:0000256" key="1">
    <source>
        <dbReference type="SAM" id="Phobius"/>
    </source>
</evidence>
<keyword evidence="1" id="KW-0472">Membrane</keyword>
<dbReference type="NCBIfam" id="NF041644">
    <property type="entry name" value="CBO0543_fam"/>
    <property type="match status" value="1"/>
</dbReference>
<proteinExistence type="predicted"/>
<keyword evidence="3" id="KW-1185">Reference proteome</keyword>
<organism evidence="2 3">
    <name type="scientific">Bacillus carboniphilus</name>
    <dbReference type="NCBI Taxonomy" id="86663"/>
    <lineage>
        <taxon>Bacteria</taxon>
        <taxon>Bacillati</taxon>
        <taxon>Bacillota</taxon>
        <taxon>Bacilli</taxon>
        <taxon>Bacillales</taxon>
        <taxon>Bacillaceae</taxon>
        <taxon>Bacillus</taxon>
    </lineage>
</organism>
<sequence>MNFDYYVLTGIWIVFPIILWKAVPRNRIREAIAAFLFFQMLTWLFSISLTFAGLLEAPVRFFKKATDINFTMEYMVFPTIGTIFQLRFPSQANYIKRVIHYLCYVGIILAFMFLVGTFTNIMTVKMDNLVRSFFNFIIELWLLRRYVLWTIKPQENSRIDTYAN</sequence>
<protein>
    <submittedName>
        <fullName evidence="2">Uncharacterized protein</fullName>
    </submittedName>
</protein>
<dbReference type="InterPro" id="IPR048147">
    <property type="entry name" value="CBO0543-like"/>
</dbReference>
<comment type="caution">
    <text evidence="2">The sequence shown here is derived from an EMBL/GenBank/DDBJ whole genome shotgun (WGS) entry which is preliminary data.</text>
</comment>
<name>A0ABP3GE59_9BACI</name>
<dbReference type="RefSeq" id="WP_425541870.1">
    <property type="nucleotide sequence ID" value="NZ_BAAADJ010000062.1"/>
</dbReference>
<feature type="transmembrane region" description="Helical" evidence="1">
    <location>
        <begin position="35"/>
        <end position="55"/>
    </location>
</feature>
<reference evidence="3" key="1">
    <citation type="journal article" date="2019" name="Int. J. Syst. Evol. Microbiol.">
        <title>The Global Catalogue of Microorganisms (GCM) 10K type strain sequencing project: providing services to taxonomists for standard genome sequencing and annotation.</title>
        <authorList>
            <consortium name="The Broad Institute Genomics Platform"/>
            <consortium name="The Broad Institute Genome Sequencing Center for Infectious Disease"/>
            <person name="Wu L."/>
            <person name="Ma J."/>
        </authorList>
    </citation>
    <scope>NUCLEOTIDE SEQUENCE [LARGE SCALE GENOMIC DNA]</scope>
    <source>
        <strain evidence="3">JCM 9731</strain>
    </source>
</reference>
<evidence type="ECO:0000313" key="3">
    <source>
        <dbReference type="Proteomes" id="UP001500782"/>
    </source>
</evidence>
<keyword evidence="1" id="KW-0812">Transmembrane</keyword>
<dbReference type="Proteomes" id="UP001500782">
    <property type="component" value="Unassembled WGS sequence"/>
</dbReference>
<feature type="transmembrane region" description="Helical" evidence="1">
    <location>
        <begin position="6"/>
        <end position="23"/>
    </location>
</feature>
<gene>
    <name evidence="2" type="ORF">GCM10008967_37250</name>
</gene>